<evidence type="ECO:0000259" key="4">
    <source>
        <dbReference type="Pfam" id="PF02769"/>
    </source>
</evidence>
<keyword evidence="2" id="KW-0067">ATP-binding</keyword>
<keyword evidence="2 5" id="KW-0418">Kinase</keyword>
<keyword evidence="2 5" id="KW-0808">Transferase</keyword>
<keyword evidence="2" id="KW-0479">Metal-binding</keyword>
<dbReference type="Gene3D" id="3.90.650.10">
    <property type="entry name" value="PurM-like C-terminal domain"/>
    <property type="match status" value="1"/>
</dbReference>
<comment type="catalytic activity">
    <reaction evidence="2">
        <text>thiamine phosphate + ATP = thiamine diphosphate + ADP</text>
        <dbReference type="Rhea" id="RHEA:15913"/>
        <dbReference type="ChEBI" id="CHEBI:30616"/>
        <dbReference type="ChEBI" id="CHEBI:37575"/>
        <dbReference type="ChEBI" id="CHEBI:58937"/>
        <dbReference type="ChEBI" id="CHEBI:456216"/>
        <dbReference type="EC" id="2.7.4.16"/>
    </reaction>
</comment>
<feature type="binding site" evidence="2">
    <location>
        <position position="51"/>
    </location>
    <ligand>
        <name>Mg(2+)</name>
        <dbReference type="ChEBI" id="CHEBI:18420"/>
        <label>4</label>
    </ligand>
</feature>
<feature type="binding site" evidence="2">
    <location>
        <position position="225"/>
    </location>
    <ligand>
        <name>Mg(2+)</name>
        <dbReference type="ChEBI" id="CHEBI:18420"/>
        <label>3</label>
    </ligand>
</feature>
<dbReference type="InterPro" id="IPR006283">
    <property type="entry name" value="ThiL-like"/>
</dbReference>
<feature type="binding site" evidence="2">
    <location>
        <position position="53"/>
    </location>
    <ligand>
        <name>Mg(2+)</name>
        <dbReference type="ChEBI" id="CHEBI:18420"/>
        <label>1</label>
    </ligand>
</feature>
<gene>
    <name evidence="2 5" type="primary">thiL</name>
    <name evidence="5" type="ORF">V5F32_00495</name>
</gene>
<feature type="binding site" evidence="2">
    <location>
        <position position="129"/>
    </location>
    <ligand>
        <name>Mg(2+)</name>
        <dbReference type="ChEBI" id="CHEBI:18420"/>
        <label>1</label>
    </ligand>
</feature>
<comment type="pathway">
    <text evidence="2">Cofactor biosynthesis; thiamine diphosphate biosynthesis; thiamine diphosphate from thiamine phosphate: step 1/1.</text>
</comment>
<proteinExistence type="inferred from homology"/>
<dbReference type="Pfam" id="PF02769">
    <property type="entry name" value="AIRS_C"/>
    <property type="match status" value="1"/>
</dbReference>
<dbReference type="SUPFAM" id="SSF55326">
    <property type="entry name" value="PurM N-terminal domain-like"/>
    <property type="match status" value="1"/>
</dbReference>
<dbReference type="Gene3D" id="3.30.1330.10">
    <property type="entry name" value="PurM-like, N-terminal domain"/>
    <property type="match status" value="1"/>
</dbReference>
<comment type="caution">
    <text evidence="5">The sequence shown here is derived from an EMBL/GenBank/DDBJ whole genome shotgun (WGS) entry which is preliminary data.</text>
</comment>
<feature type="domain" description="PurM-like C-terminal" evidence="4">
    <location>
        <begin position="159"/>
        <end position="319"/>
    </location>
</feature>
<evidence type="ECO:0000256" key="1">
    <source>
        <dbReference type="ARBA" id="ARBA00022977"/>
    </source>
</evidence>
<feature type="binding site" evidence="2">
    <location>
        <position position="36"/>
    </location>
    <ligand>
        <name>Mg(2+)</name>
        <dbReference type="ChEBI" id="CHEBI:18420"/>
        <label>4</label>
    </ligand>
</feature>
<dbReference type="InterPro" id="IPR016188">
    <property type="entry name" value="PurM-like_N"/>
</dbReference>
<dbReference type="GO" id="GO:0009030">
    <property type="term" value="F:thiamine-phosphate kinase activity"/>
    <property type="evidence" value="ECO:0007669"/>
    <property type="project" value="UniProtKB-EC"/>
</dbReference>
<dbReference type="PANTHER" id="PTHR30270">
    <property type="entry name" value="THIAMINE-MONOPHOSPHATE KINASE"/>
    <property type="match status" value="1"/>
</dbReference>
<feature type="binding site" evidence="2">
    <location>
        <position position="277"/>
    </location>
    <ligand>
        <name>substrate</name>
    </ligand>
</feature>
<dbReference type="SUPFAM" id="SSF56042">
    <property type="entry name" value="PurM C-terminal domain-like"/>
    <property type="match status" value="1"/>
</dbReference>
<feature type="binding site" evidence="2">
    <location>
        <position position="81"/>
    </location>
    <ligand>
        <name>Mg(2+)</name>
        <dbReference type="ChEBI" id="CHEBI:18420"/>
        <label>2</label>
    </ligand>
</feature>
<keyword evidence="2" id="KW-0547">Nucleotide-binding</keyword>
<dbReference type="EMBL" id="JBAFVH010000001">
    <property type="protein sequence ID" value="MFG1370634.1"/>
    <property type="molecule type" value="Genomic_DNA"/>
</dbReference>
<dbReference type="HAMAP" id="MF_02128">
    <property type="entry name" value="TMP_kinase"/>
    <property type="match status" value="1"/>
</dbReference>
<feature type="binding site" evidence="2">
    <location>
        <position position="53"/>
    </location>
    <ligand>
        <name>Mg(2+)</name>
        <dbReference type="ChEBI" id="CHEBI:18420"/>
        <label>2</label>
    </ligand>
</feature>
<feature type="binding site" evidence="2">
    <location>
        <position position="155"/>
    </location>
    <ligand>
        <name>ATP</name>
        <dbReference type="ChEBI" id="CHEBI:30616"/>
    </ligand>
</feature>
<evidence type="ECO:0000313" key="5">
    <source>
        <dbReference type="EMBL" id="MFG1370634.1"/>
    </source>
</evidence>
<name>A0ABW6ZPJ1_9HYPH</name>
<feature type="binding site" evidence="2">
    <location>
        <position position="227"/>
    </location>
    <ligand>
        <name>ATP</name>
        <dbReference type="ChEBI" id="CHEBI:30616"/>
    </ligand>
</feature>
<feature type="domain" description="PurM-like N-terminal" evidence="3">
    <location>
        <begin position="35"/>
        <end position="147"/>
    </location>
</feature>
<dbReference type="InterPro" id="IPR036676">
    <property type="entry name" value="PurM-like_C_sf"/>
</dbReference>
<reference evidence="5 6" key="1">
    <citation type="submission" date="2024-02" db="EMBL/GenBank/DDBJ databases">
        <title>Expansion and revision of Xanthobacter and proposal of Roseixanthobacter gen. nov.</title>
        <authorList>
            <person name="Soltysiak M.P.M."/>
            <person name="Jalihal A."/>
            <person name="Ory A."/>
            <person name="Chrisophersen C."/>
            <person name="Lee A.D."/>
            <person name="Boulton J."/>
            <person name="Springer M."/>
        </authorList>
    </citation>
    <scope>NUCLEOTIDE SEQUENCE [LARGE SCALE GENOMIC DNA]</scope>
    <source>
        <strain evidence="5 6">23A</strain>
    </source>
</reference>
<organism evidence="5 6">
    <name type="scientific">Xanthobacter oligotrophicus</name>
    <dbReference type="NCBI Taxonomy" id="2607286"/>
    <lineage>
        <taxon>Bacteria</taxon>
        <taxon>Pseudomonadati</taxon>
        <taxon>Pseudomonadota</taxon>
        <taxon>Alphaproteobacteria</taxon>
        <taxon>Hyphomicrobiales</taxon>
        <taxon>Xanthobacteraceae</taxon>
        <taxon>Xanthobacter</taxon>
    </lineage>
</organism>
<evidence type="ECO:0000256" key="2">
    <source>
        <dbReference type="HAMAP-Rule" id="MF_02128"/>
    </source>
</evidence>
<dbReference type="Pfam" id="PF00586">
    <property type="entry name" value="AIRS"/>
    <property type="match status" value="1"/>
</dbReference>
<comment type="caution">
    <text evidence="2">Lacks conserved residue(s) required for the propagation of feature annotation.</text>
</comment>
<comment type="miscellaneous">
    <text evidence="2">Reaction mechanism of ThiL seems to utilize a direct, inline transfer of the gamma-phosphate of ATP to TMP rather than a phosphorylated enzyme intermediate.</text>
</comment>
<feature type="binding site" evidence="2">
    <location>
        <position position="60"/>
    </location>
    <ligand>
        <name>substrate</name>
    </ligand>
</feature>
<feature type="binding site" evidence="2">
    <location>
        <position position="333"/>
    </location>
    <ligand>
        <name>substrate</name>
    </ligand>
</feature>
<dbReference type="RefSeq" id="WP_393990729.1">
    <property type="nucleotide sequence ID" value="NZ_JBAFVH010000001.1"/>
</dbReference>
<feature type="binding site" evidence="2">
    <location>
        <position position="81"/>
    </location>
    <ligand>
        <name>Mg(2+)</name>
        <dbReference type="ChEBI" id="CHEBI:18420"/>
        <label>4</label>
    </ligand>
</feature>
<dbReference type="CDD" id="cd02194">
    <property type="entry name" value="ThiL"/>
    <property type="match status" value="1"/>
</dbReference>
<dbReference type="EC" id="2.7.4.16" evidence="2"/>
<accession>A0ABW6ZPJ1</accession>
<sequence length="336" mass="34037">MAGDSDGAGGSGEDRFIARFLRPIAGSSAALGLLDDAALLTPPESCDLVLTKDAVVAGVHFFADDPPAAIARKVLRVNLSDLAAKGADPLGALLALALPKDTPDTWMEAFAAALGEDAERYLCPILGGDTVSTPGPVTITLTALGAVPRGAFVPRTGAKPGQAILVTGTIGDAALGLRLRQDGAAAAFAGLDDEQRGHLVDRYLHPQPRLAIAPILRRYAKSAMDVSDGLVGDVAKMLAASGCGGRIEARRVPVSAAAAAAIAADAGLFKTAVTGGDDYEVVACVPHALVHAFTAEAARVGVPVTLIGETREEPGLDVTDAGGHALDLGAGSFSHF</sequence>
<feature type="binding site" evidence="2">
    <location>
        <position position="228"/>
    </location>
    <ligand>
        <name>Mg(2+)</name>
        <dbReference type="ChEBI" id="CHEBI:18420"/>
        <label>5</label>
    </ligand>
</feature>
<feature type="binding site" evidence="2">
    <location>
        <position position="81"/>
    </location>
    <ligand>
        <name>Mg(2+)</name>
        <dbReference type="ChEBI" id="CHEBI:18420"/>
        <label>3</label>
    </ligand>
</feature>
<keyword evidence="1 2" id="KW-0784">Thiamine biosynthesis</keyword>
<keyword evidence="6" id="KW-1185">Reference proteome</keyword>
<keyword evidence="2" id="KW-0460">Magnesium</keyword>
<evidence type="ECO:0000259" key="3">
    <source>
        <dbReference type="Pfam" id="PF00586"/>
    </source>
</evidence>
<feature type="binding site" evidence="2">
    <location>
        <position position="36"/>
    </location>
    <ligand>
        <name>Mg(2+)</name>
        <dbReference type="ChEBI" id="CHEBI:18420"/>
        <label>3</label>
    </ligand>
</feature>
<comment type="function">
    <text evidence="2">Catalyzes the ATP-dependent phosphorylation of thiamine-monophosphate (TMP) to form thiamine-pyrophosphate (TPP), the active form of vitamin B1.</text>
</comment>
<comment type="similarity">
    <text evidence="2">Belongs to the thiamine-monophosphate kinase family.</text>
</comment>
<dbReference type="InterPro" id="IPR036921">
    <property type="entry name" value="PurM-like_N_sf"/>
</dbReference>
<dbReference type="NCBIfam" id="TIGR01379">
    <property type="entry name" value="thiL"/>
    <property type="match status" value="1"/>
</dbReference>
<dbReference type="InterPro" id="IPR010918">
    <property type="entry name" value="PurM-like_C_dom"/>
</dbReference>
<dbReference type="PANTHER" id="PTHR30270:SF0">
    <property type="entry name" value="THIAMINE-MONOPHOSPHATE KINASE"/>
    <property type="match status" value="1"/>
</dbReference>
<feature type="binding site" evidence="2">
    <location>
        <begin position="128"/>
        <end position="129"/>
    </location>
    <ligand>
        <name>ATP</name>
        <dbReference type="ChEBI" id="CHEBI:30616"/>
    </ligand>
</feature>
<dbReference type="Proteomes" id="UP001604002">
    <property type="component" value="Unassembled WGS sequence"/>
</dbReference>
<evidence type="ECO:0000313" key="6">
    <source>
        <dbReference type="Proteomes" id="UP001604002"/>
    </source>
</evidence>
<protein>
    <recommendedName>
        <fullName evidence="2">Thiamine-monophosphate kinase</fullName>
        <shortName evidence="2">TMP kinase</shortName>
        <shortName evidence="2">Thiamine-phosphate kinase</shortName>
        <ecNumber evidence="2">2.7.4.16</ecNumber>
    </recommendedName>
</protein>
<dbReference type="PIRSF" id="PIRSF005303">
    <property type="entry name" value="Thiam_monoph_kin"/>
    <property type="match status" value="1"/>
</dbReference>